<dbReference type="EMBL" id="FNSL01000001">
    <property type="protein sequence ID" value="SEB63710.1"/>
    <property type="molecule type" value="Genomic_DNA"/>
</dbReference>
<gene>
    <name evidence="1" type="ORF">SAMN05216452_2550</name>
</gene>
<organism evidence="1 2">
    <name type="scientific">Nitratireductor aquibiodomus</name>
    <dbReference type="NCBI Taxonomy" id="204799"/>
    <lineage>
        <taxon>Bacteria</taxon>
        <taxon>Pseudomonadati</taxon>
        <taxon>Pseudomonadota</taxon>
        <taxon>Alphaproteobacteria</taxon>
        <taxon>Hyphomicrobiales</taxon>
        <taxon>Phyllobacteriaceae</taxon>
        <taxon>Nitratireductor</taxon>
    </lineage>
</organism>
<keyword evidence="2" id="KW-1185">Reference proteome</keyword>
<sequence length="84" mass="8987">MNAGLGGYTLVIPAERSESRDPLRGAAPLHNRSRWPNMRLKQNRAALHDNLPMGPGQPAASGMTGWCIYPPSSSRPGVARAGTH</sequence>
<proteinExistence type="predicted"/>
<reference evidence="2" key="1">
    <citation type="submission" date="2016-10" db="EMBL/GenBank/DDBJ databases">
        <authorList>
            <person name="Varghese N."/>
            <person name="Submissions S."/>
        </authorList>
    </citation>
    <scope>NUCLEOTIDE SEQUENCE [LARGE SCALE GENOMIC DNA]</scope>
    <source>
        <strain evidence="2">ES.061</strain>
    </source>
</reference>
<evidence type="ECO:0000313" key="2">
    <source>
        <dbReference type="Proteomes" id="UP000199064"/>
    </source>
</evidence>
<dbReference type="Proteomes" id="UP000199064">
    <property type="component" value="Unassembled WGS sequence"/>
</dbReference>
<evidence type="ECO:0000313" key="1">
    <source>
        <dbReference type="EMBL" id="SEB63710.1"/>
    </source>
</evidence>
<name>A0A1H4KYX1_9HYPH</name>
<accession>A0A1H4KYX1</accession>
<dbReference type="AlphaFoldDB" id="A0A1H4KYX1"/>
<protein>
    <submittedName>
        <fullName evidence="1">Uncharacterized protein</fullName>
    </submittedName>
</protein>